<feature type="region of interest" description="Disordered" evidence="1">
    <location>
        <begin position="24"/>
        <end position="61"/>
    </location>
</feature>
<feature type="compositionally biased region" description="Basic and acidic residues" evidence="1">
    <location>
        <begin position="30"/>
        <end position="43"/>
    </location>
</feature>
<dbReference type="AlphaFoldDB" id="A0A3B4H083"/>
<dbReference type="Ensembl" id="ENSPNYT00000027566.1">
    <property type="protein sequence ID" value="ENSPNYP00000026906.1"/>
    <property type="gene ID" value="ENSPNYG00000020287.1"/>
</dbReference>
<proteinExistence type="predicted"/>
<protein>
    <submittedName>
        <fullName evidence="2">Uncharacterized protein</fullName>
    </submittedName>
</protein>
<evidence type="ECO:0000313" key="2">
    <source>
        <dbReference type="Ensembl" id="ENSPNYP00000026906.1"/>
    </source>
</evidence>
<organism evidence="2">
    <name type="scientific">Pundamilia nyererei</name>
    <dbReference type="NCBI Taxonomy" id="303518"/>
    <lineage>
        <taxon>Eukaryota</taxon>
        <taxon>Metazoa</taxon>
        <taxon>Chordata</taxon>
        <taxon>Craniata</taxon>
        <taxon>Vertebrata</taxon>
        <taxon>Euteleostomi</taxon>
        <taxon>Actinopterygii</taxon>
        <taxon>Neopterygii</taxon>
        <taxon>Teleostei</taxon>
        <taxon>Neoteleostei</taxon>
        <taxon>Acanthomorphata</taxon>
        <taxon>Ovalentaria</taxon>
        <taxon>Cichlomorphae</taxon>
        <taxon>Cichliformes</taxon>
        <taxon>Cichlidae</taxon>
        <taxon>African cichlids</taxon>
        <taxon>Pseudocrenilabrinae</taxon>
        <taxon>Haplochromini</taxon>
        <taxon>Pundamilia</taxon>
    </lineage>
</organism>
<reference evidence="2" key="1">
    <citation type="submission" date="2023-09" db="UniProtKB">
        <authorList>
            <consortium name="Ensembl"/>
        </authorList>
    </citation>
    <scope>IDENTIFICATION</scope>
</reference>
<evidence type="ECO:0000256" key="1">
    <source>
        <dbReference type="SAM" id="MobiDB-lite"/>
    </source>
</evidence>
<sequence length="108" mass="12496">MGRFKEFIQVLNFIRMCHFTRSGRRTKLSPSDERKLDVQEQPRNHRAVSQSTVKKKLQLGQDETQDKRLQQKILECGTGLNGVYAPCLLLVFYMHDKGVLSTKLAQQC</sequence>
<name>A0A3B4H083_9CICH</name>
<accession>A0A3B4H083</accession>